<dbReference type="SMART" id="SM00829">
    <property type="entry name" value="PKS_ER"/>
    <property type="match status" value="1"/>
</dbReference>
<dbReference type="EMBL" id="BSOG01000001">
    <property type="protein sequence ID" value="GLR11369.1"/>
    <property type="molecule type" value="Genomic_DNA"/>
</dbReference>
<dbReference type="Pfam" id="PF08240">
    <property type="entry name" value="ADH_N"/>
    <property type="match status" value="1"/>
</dbReference>
<dbReference type="PANTHER" id="PTHR11695">
    <property type="entry name" value="ALCOHOL DEHYDROGENASE RELATED"/>
    <property type="match status" value="1"/>
</dbReference>
<accession>A0ABQ5YEJ4</accession>
<protein>
    <submittedName>
        <fullName evidence="3">NADPH:quinone reductase</fullName>
    </submittedName>
</protein>
<sequence length="337" mass="36577">MKAIVVTRYGKTEEVVELRDMPAPVVGPRDVLIEVHAASVNPIDFKMQQGELKAVRKLQFPYIMGFDVSGVVKAVGSEVYGFLPGEAVYSRVDGERFGTFAELVAVDEQFVAHKPARLSHAEAASLPLVALTSWQAFGRASLKAGQRVLVHAGAGGIGTIAIQIARALGAKVATTTSARNVELVRSLGADTVVDYQQQQFDTVLSNYDMVLETLGGDNQRRSFSVLKPGGMLVSILGVPTAAWARKQKLPFFMPWLFGWLNRGNDKLARQHKVQWDMLLMQPDGQQLRGISDLVEAGLVAPVIDRVFPLAQAKQALLHSQSGRARGKIVIEVKPAAA</sequence>
<dbReference type="SUPFAM" id="SSF50129">
    <property type="entry name" value="GroES-like"/>
    <property type="match status" value="1"/>
</dbReference>
<keyword evidence="1" id="KW-0560">Oxidoreductase</keyword>
<dbReference type="InterPro" id="IPR013154">
    <property type="entry name" value="ADH-like_N"/>
</dbReference>
<evidence type="ECO:0000313" key="3">
    <source>
        <dbReference type="EMBL" id="GLR11369.1"/>
    </source>
</evidence>
<keyword evidence="4" id="KW-1185">Reference proteome</keyword>
<dbReference type="SUPFAM" id="SSF51735">
    <property type="entry name" value="NAD(P)-binding Rossmann-fold domains"/>
    <property type="match status" value="1"/>
</dbReference>
<dbReference type="RefSeq" id="WP_284194532.1">
    <property type="nucleotide sequence ID" value="NZ_BSOG01000001.1"/>
</dbReference>
<feature type="domain" description="Enoyl reductase (ER)" evidence="2">
    <location>
        <begin position="11"/>
        <end position="330"/>
    </location>
</feature>
<name>A0ABQ5YEJ4_9NEIS</name>
<dbReference type="InterPro" id="IPR020843">
    <property type="entry name" value="ER"/>
</dbReference>
<dbReference type="InterPro" id="IPR050700">
    <property type="entry name" value="YIM1/Zinc_Alcohol_DH_Fams"/>
</dbReference>
<gene>
    <name evidence="3" type="ORF">GCM10007907_01590</name>
</gene>
<dbReference type="Pfam" id="PF13602">
    <property type="entry name" value="ADH_zinc_N_2"/>
    <property type="match status" value="1"/>
</dbReference>
<dbReference type="Gene3D" id="3.90.180.10">
    <property type="entry name" value="Medium-chain alcohol dehydrogenases, catalytic domain"/>
    <property type="match status" value="1"/>
</dbReference>
<dbReference type="PROSITE" id="PS01162">
    <property type="entry name" value="QOR_ZETA_CRYSTAL"/>
    <property type="match status" value="1"/>
</dbReference>
<dbReference type="InterPro" id="IPR002364">
    <property type="entry name" value="Quin_OxRdtase/zeta-crystal_CS"/>
</dbReference>
<evidence type="ECO:0000256" key="1">
    <source>
        <dbReference type="ARBA" id="ARBA00023002"/>
    </source>
</evidence>
<comment type="caution">
    <text evidence="3">The sequence shown here is derived from an EMBL/GenBank/DDBJ whole genome shotgun (WGS) entry which is preliminary data.</text>
</comment>
<proteinExistence type="predicted"/>
<dbReference type="InterPro" id="IPR036291">
    <property type="entry name" value="NAD(P)-bd_dom_sf"/>
</dbReference>
<dbReference type="Gene3D" id="3.40.50.720">
    <property type="entry name" value="NAD(P)-binding Rossmann-like Domain"/>
    <property type="match status" value="1"/>
</dbReference>
<dbReference type="InterPro" id="IPR011032">
    <property type="entry name" value="GroES-like_sf"/>
</dbReference>
<evidence type="ECO:0000259" key="2">
    <source>
        <dbReference type="SMART" id="SM00829"/>
    </source>
</evidence>
<dbReference type="Proteomes" id="UP001156706">
    <property type="component" value="Unassembled WGS sequence"/>
</dbReference>
<dbReference type="PANTHER" id="PTHR11695:SF294">
    <property type="entry name" value="RETICULON-4-INTERACTING PROTEIN 1, MITOCHONDRIAL"/>
    <property type="match status" value="1"/>
</dbReference>
<evidence type="ECO:0000313" key="4">
    <source>
        <dbReference type="Proteomes" id="UP001156706"/>
    </source>
</evidence>
<dbReference type="CDD" id="cd05289">
    <property type="entry name" value="MDR_like_2"/>
    <property type="match status" value="1"/>
</dbReference>
<organism evidence="3 4">
    <name type="scientific">Chitinimonas prasina</name>
    <dbReference type="NCBI Taxonomy" id="1434937"/>
    <lineage>
        <taxon>Bacteria</taxon>
        <taxon>Pseudomonadati</taxon>
        <taxon>Pseudomonadota</taxon>
        <taxon>Betaproteobacteria</taxon>
        <taxon>Neisseriales</taxon>
        <taxon>Chitinibacteraceae</taxon>
        <taxon>Chitinimonas</taxon>
    </lineage>
</organism>
<reference evidence="4" key="1">
    <citation type="journal article" date="2019" name="Int. J. Syst. Evol. Microbiol.">
        <title>The Global Catalogue of Microorganisms (GCM) 10K type strain sequencing project: providing services to taxonomists for standard genome sequencing and annotation.</title>
        <authorList>
            <consortium name="The Broad Institute Genomics Platform"/>
            <consortium name="The Broad Institute Genome Sequencing Center for Infectious Disease"/>
            <person name="Wu L."/>
            <person name="Ma J."/>
        </authorList>
    </citation>
    <scope>NUCLEOTIDE SEQUENCE [LARGE SCALE GENOMIC DNA]</scope>
    <source>
        <strain evidence="4">NBRC 110044</strain>
    </source>
</reference>